<evidence type="ECO:0000256" key="2">
    <source>
        <dbReference type="ARBA" id="ARBA00006789"/>
    </source>
</evidence>
<dbReference type="CDD" id="cd00086">
    <property type="entry name" value="homeodomain"/>
    <property type="match status" value="1"/>
</dbReference>
<dbReference type="SMART" id="SM00234">
    <property type="entry name" value="START"/>
    <property type="match status" value="1"/>
</dbReference>
<evidence type="ECO:0000256" key="7">
    <source>
        <dbReference type="ARBA" id="ARBA00023163"/>
    </source>
</evidence>
<dbReference type="GO" id="GO:0003677">
    <property type="term" value="F:DNA binding"/>
    <property type="evidence" value="ECO:0007669"/>
    <property type="project" value="UniProtKB-UniRule"/>
</dbReference>
<comment type="subcellular location">
    <subcellularLocation>
        <location evidence="1 9 10">Nucleus</location>
    </subcellularLocation>
</comment>
<dbReference type="SMART" id="SM00389">
    <property type="entry name" value="HOX"/>
    <property type="match status" value="1"/>
</dbReference>
<keyword evidence="16" id="KW-1185">Reference proteome</keyword>
<evidence type="ECO:0000259" key="14">
    <source>
        <dbReference type="PROSITE" id="PS50848"/>
    </source>
</evidence>
<comment type="caution">
    <text evidence="15">The sequence shown here is derived from an EMBL/GenBank/DDBJ whole genome shotgun (WGS) entry which is preliminary data.</text>
</comment>
<dbReference type="OrthoDB" id="1422316at2759"/>
<keyword evidence="3" id="KW-0805">Transcription regulation</keyword>
<dbReference type="Pfam" id="PF01852">
    <property type="entry name" value="START"/>
    <property type="match status" value="1"/>
</dbReference>
<dbReference type="CDD" id="cd08875">
    <property type="entry name" value="START_ArGLABRA2_like"/>
    <property type="match status" value="1"/>
</dbReference>
<evidence type="ECO:0000256" key="5">
    <source>
        <dbReference type="ARBA" id="ARBA00023125"/>
    </source>
</evidence>
<dbReference type="InterPro" id="IPR001356">
    <property type="entry name" value="HD"/>
</dbReference>
<sequence>MNFAMGDGGGGVDRDPSNSRKGKKSYHRHTPYQIAQLDASVKVHFFRFFKECPHPDENQRRHLGRELGLEPRQIKFWFQNKRTQAKTQNERADNNFLRAENERVHCENIALREALKNMTCPSCGGPPYGEEELQRHLQKLHLENAQLKQEASQIYERVSKLLARYLGKPIESLSPCLAPLDLSSPTSSPNRRLGCSGIHGIDFGSPLAVSDVDLFSTLLGEVSEVEKGLLLEAARNGLEELMKLLRLNDPLWVRSSPGGQCIINRDNYEKISSRANHFKTPSARVEASKDSRVVCMNAMQLVEMFLDSDKWFNIFPTILTKALTIAVLDFGSPQNRAGALLLMYEEMHILSPLVPPREFCFIRYCQEVEQGVWVIADMSFDFLRDNLPTAHIWKFPSGCMIHEMPNGFSKVTWVEHVEVDDKTQTHRLYRDLVCGNLAYGAQRWVVTLERMCERFAYTLEENIPREETRGANGRRSIMSLGHRMVKDFCGILNMSSKMDFPHLSEATNSGVKVSVRKAIGPGQPDGMIVCAATSLWLPIPHHAVFDFFRDEKNRVQWDILSHGNIEHEVAHISNGTHPGNCISIIRPYIPTEKNMLILQESCTDPSASFVVYAPIDAPLINMAIRGEGDTSRIPILPSGVVISKDGRPSPNPFLASSSSSSNNGGGSLLTVAFQILVCRTSSVMRELNVETVATVNTLISSTVQKIKVALDCASGE</sequence>
<evidence type="ECO:0000256" key="3">
    <source>
        <dbReference type="ARBA" id="ARBA00023015"/>
    </source>
</evidence>
<evidence type="ECO:0000259" key="13">
    <source>
        <dbReference type="PROSITE" id="PS50071"/>
    </source>
</evidence>
<feature type="compositionally biased region" description="Gly residues" evidence="12">
    <location>
        <begin position="1"/>
        <end position="11"/>
    </location>
</feature>
<dbReference type="GO" id="GO:0005634">
    <property type="term" value="C:nucleus"/>
    <property type="evidence" value="ECO:0007669"/>
    <property type="project" value="UniProtKB-SubCell"/>
</dbReference>
<keyword evidence="5 9" id="KW-0238">DNA-binding</keyword>
<dbReference type="InterPro" id="IPR042160">
    <property type="entry name" value="HD-Zip_IV"/>
</dbReference>
<dbReference type="FunFam" id="1.10.10.60:FF:000229">
    <property type="entry name" value="Homeobox-leucine zipper protein HDG1"/>
    <property type="match status" value="1"/>
</dbReference>
<feature type="domain" description="START" evidence="14">
    <location>
        <begin position="223"/>
        <end position="457"/>
    </location>
</feature>
<dbReference type="PROSITE" id="PS50071">
    <property type="entry name" value="HOMEOBOX_2"/>
    <property type="match status" value="1"/>
</dbReference>
<evidence type="ECO:0000256" key="9">
    <source>
        <dbReference type="PROSITE-ProRule" id="PRU00108"/>
    </source>
</evidence>
<accession>A0A834XE58</accession>
<comment type="similarity">
    <text evidence="2">Belongs to the HD-ZIP homeobox family. Class IV subfamily.</text>
</comment>
<dbReference type="SUPFAM" id="SSF55961">
    <property type="entry name" value="Bet v1-like"/>
    <property type="match status" value="2"/>
</dbReference>
<dbReference type="InterPro" id="IPR009057">
    <property type="entry name" value="Homeodomain-like_sf"/>
</dbReference>
<evidence type="ECO:0000256" key="1">
    <source>
        <dbReference type="ARBA" id="ARBA00004123"/>
    </source>
</evidence>
<dbReference type="PANTHER" id="PTHR45654:SF9">
    <property type="entry name" value="HOMEOBOX-LEUCINE ZIPPER PROTEIN HDG10-RELATED"/>
    <property type="match status" value="1"/>
</dbReference>
<keyword evidence="8 9" id="KW-0539">Nucleus</keyword>
<dbReference type="Gene3D" id="3.30.530.20">
    <property type="match status" value="1"/>
</dbReference>
<dbReference type="GO" id="GO:0008289">
    <property type="term" value="F:lipid binding"/>
    <property type="evidence" value="ECO:0007669"/>
    <property type="project" value="InterPro"/>
</dbReference>
<protein>
    <submittedName>
        <fullName evidence="15">Homeobox-leucine zipper protein HDG11-like isoform X1</fullName>
    </submittedName>
</protein>
<evidence type="ECO:0000256" key="10">
    <source>
        <dbReference type="RuleBase" id="RU000682"/>
    </source>
</evidence>
<dbReference type="InterPro" id="IPR023393">
    <property type="entry name" value="START-like_dom_sf"/>
</dbReference>
<dbReference type="Proteomes" id="UP000634136">
    <property type="component" value="Unassembled WGS sequence"/>
</dbReference>
<evidence type="ECO:0000256" key="11">
    <source>
        <dbReference type="SAM" id="Coils"/>
    </source>
</evidence>
<proteinExistence type="inferred from homology"/>
<gene>
    <name evidence="15" type="ORF">G2W53_005226</name>
</gene>
<evidence type="ECO:0000256" key="8">
    <source>
        <dbReference type="ARBA" id="ARBA00023242"/>
    </source>
</evidence>
<dbReference type="Pfam" id="PF00046">
    <property type="entry name" value="Homeodomain"/>
    <property type="match status" value="1"/>
</dbReference>
<dbReference type="PROSITE" id="PS50848">
    <property type="entry name" value="START"/>
    <property type="match status" value="1"/>
</dbReference>
<keyword evidence="7" id="KW-0804">Transcription</keyword>
<feature type="DNA-binding region" description="Homeobox" evidence="9">
    <location>
        <begin position="22"/>
        <end position="89"/>
    </location>
</feature>
<keyword evidence="4 11" id="KW-0175">Coiled coil</keyword>
<dbReference type="AlphaFoldDB" id="A0A834XE58"/>
<evidence type="ECO:0000256" key="4">
    <source>
        <dbReference type="ARBA" id="ARBA00023054"/>
    </source>
</evidence>
<evidence type="ECO:0000256" key="6">
    <source>
        <dbReference type="ARBA" id="ARBA00023155"/>
    </source>
</evidence>
<evidence type="ECO:0000313" key="16">
    <source>
        <dbReference type="Proteomes" id="UP000634136"/>
    </source>
</evidence>
<name>A0A834XE58_9FABA</name>
<dbReference type="SUPFAM" id="SSF46689">
    <property type="entry name" value="Homeodomain-like"/>
    <property type="match status" value="1"/>
</dbReference>
<dbReference type="InterPro" id="IPR002913">
    <property type="entry name" value="START_lipid-bd_dom"/>
</dbReference>
<feature type="region of interest" description="Disordered" evidence="12">
    <location>
        <begin position="1"/>
        <end position="28"/>
    </location>
</feature>
<dbReference type="PANTHER" id="PTHR45654">
    <property type="entry name" value="HOMEOBOX-LEUCINE ZIPPER PROTEIN MERISTEM L1"/>
    <property type="match status" value="1"/>
</dbReference>
<feature type="coiled-coil region" evidence="11">
    <location>
        <begin position="130"/>
        <end position="164"/>
    </location>
</feature>
<reference evidence="15" key="1">
    <citation type="submission" date="2020-09" db="EMBL/GenBank/DDBJ databases">
        <title>Genome-Enabled Discovery of Anthraquinone Biosynthesis in Senna tora.</title>
        <authorList>
            <person name="Kang S.-H."/>
            <person name="Pandey R.P."/>
            <person name="Lee C.-M."/>
            <person name="Sim J.-S."/>
            <person name="Jeong J.-T."/>
            <person name="Choi B.-S."/>
            <person name="Jung M."/>
            <person name="Ginzburg D."/>
            <person name="Zhao K."/>
            <person name="Won S.Y."/>
            <person name="Oh T.-J."/>
            <person name="Yu Y."/>
            <person name="Kim N.-H."/>
            <person name="Lee O.R."/>
            <person name="Lee T.-H."/>
            <person name="Bashyal P."/>
            <person name="Kim T.-S."/>
            <person name="Lee W.-H."/>
            <person name="Kawkins C."/>
            <person name="Kim C.-K."/>
            <person name="Kim J.S."/>
            <person name="Ahn B.O."/>
            <person name="Rhee S.Y."/>
            <person name="Sohng J.K."/>
        </authorList>
    </citation>
    <scope>NUCLEOTIDE SEQUENCE</scope>
    <source>
        <tissue evidence="15">Leaf</tissue>
    </source>
</reference>
<evidence type="ECO:0000313" key="15">
    <source>
        <dbReference type="EMBL" id="KAF7842928.1"/>
    </source>
</evidence>
<dbReference type="Gene3D" id="1.10.10.60">
    <property type="entry name" value="Homeodomain-like"/>
    <property type="match status" value="1"/>
</dbReference>
<dbReference type="Pfam" id="PF25797">
    <property type="entry name" value="PDF2_C"/>
    <property type="match status" value="1"/>
</dbReference>
<organism evidence="15 16">
    <name type="scientific">Senna tora</name>
    <dbReference type="NCBI Taxonomy" id="362788"/>
    <lineage>
        <taxon>Eukaryota</taxon>
        <taxon>Viridiplantae</taxon>
        <taxon>Streptophyta</taxon>
        <taxon>Embryophyta</taxon>
        <taxon>Tracheophyta</taxon>
        <taxon>Spermatophyta</taxon>
        <taxon>Magnoliopsida</taxon>
        <taxon>eudicotyledons</taxon>
        <taxon>Gunneridae</taxon>
        <taxon>Pentapetalae</taxon>
        <taxon>rosids</taxon>
        <taxon>fabids</taxon>
        <taxon>Fabales</taxon>
        <taxon>Fabaceae</taxon>
        <taxon>Caesalpinioideae</taxon>
        <taxon>Cassia clade</taxon>
        <taxon>Senna</taxon>
    </lineage>
</organism>
<keyword evidence="6 9" id="KW-0371">Homeobox</keyword>
<feature type="domain" description="Homeobox" evidence="13">
    <location>
        <begin position="20"/>
        <end position="88"/>
    </location>
</feature>
<evidence type="ECO:0000256" key="12">
    <source>
        <dbReference type="SAM" id="MobiDB-lite"/>
    </source>
</evidence>
<dbReference type="EMBL" id="JAAIUW010000002">
    <property type="protein sequence ID" value="KAF7842928.1"/>
    <property type="molecule type" value="Genomic_DNA"/>
</dbReference>
<dbReference type="InterPro" id="IPR057993">
    <property type="entry name" value="HD-Zip_IV_C"/>
</dbReference>